<dbReference type="SMART" id="SM00662">
    <property type="entry name" value="RPOLD"/>
    <property type="match status" value="1"/>
</dbReference>
<dbReference type="GO" id="GO:0000428">
    <property type="term" value="C:DNA-directed RNA polymerase complex"/>
    <property type="evidence" value="ECO:0007669"/>
    <property type="project" value="UniProtKB-KW"/>
</dbReference>
<evidence type="ECO:0000256" key="2">
    <source>
        <dbReference type="ARBA" id="ARBA00007123"/>
    </source>
</evidence>
<geneLocation type="chloroplast" evidence="11"/>
<dbReference type="Pfam" id="PF01000">
    <property type="entry name" value="RNA_pol_A_bac"/>
    <property type="match status" value="1"/>
</dbReference>
<dbReference type="InterPro" id="IPR011263">
    <property type="entry name" value="DNA-dir_RNA_pol_RpoA/D/Rpb3"/>
</dbReference>
<dbReference type="Gene3D" id="1.10.150.20">
    <property type="entry name" value="5' to 3' exonuclease, C-terminal subdomain"/>
    <property type="match status" value="1"/>
</dbReference>
<keyword evidence="5" id="KW-0808">Transferase</keyword>
<proteinExistence type="inferred from homology"/>
<dbReference type="GO" id="GO:0003899">
    <property type="term" value="F:DNA-directed RNA polymerase activity"/>
    <property type="evidence" value="ECO:0007669"/>
    <property type="project" value="UniProtKB-EC"/>
</dbReference>
<dbReference type="Pfam" id="PF03118">
    <property type="entry name" value="RNA_pol_A_CTD"/>
    <property type="match status" value="1"/>
</dbReference>
<evidence type="ECO:0000256" key="5">
    <source>
        <dbReference type="ARBA" id="ARBA00022679"/>
    </source>
</evidence>
<dbReference type="GO" id="GO:0005737">
    <property type="term" value="C:cytoplasm"/>
    <property type="evidence" value="ECO:0007669"/>
    <property type="project" value="UniProtKB-ARBA"/>
</dbReference>
<dbReference type="InterPro" id="IPR011262">
    <property type="entry name" value="DNA-dir_RNA_pol_insert"/>
</dbReference>
<keyword evidence="11" id="KW-0150">Chloroplast</keyword>
<evidence type="ECO:0000256" key="1">
    <source>
        <dbReference type="ARBA" id="ARBA00004026"/>
    </source>
</evidence>
<dbReference type="AlphaFoldDB" id="A0A2P1G9Y5"/>
<dbReference type="EC" id="2.7.7.6" evidence="3"/>
<comment type="function">
    <text evidence="1">DNA-dependent RNA polymerase catalyzes the transcription of DNA into RNA using the four ribonucleoside triphosphates as substrates.</text>
</comment>
<evidence type="ECO:0000256" key="6">
    <source>
        <dbReference type="ARBA" id="ARBA00022695"/>
    </source>
</evidence>
<dbReference type="GeneID" id="36486768"/>
<dbReference type="GO" id="GO:0006351">
    <property type="term" value="P:DNA-templated transcription"/>
    <property type="evidence" value="ECO:0007669"/>
    <property type="project" value="InterPro"/>
</dbReference>
<dbReference type="Gene3D" id="3.30.1360.10">
    <property type="entry name" value="RNA polymerase, RBP11-like subunit"/>
    <property type="match status" value="1"/>
</dbReference>
<sequence>MIRDKITAFTQIPQWRCIESIEYDKLLHYGRFVLAPLREGQGDTIGVAMRRALLGETEATWITRVKSKNVPHDPHEYSTVTGIKEPIYDIVFNLNKIVLRSNLHGNALGCICVRDPRAVTAQDIILPHYIKIVDNTQHIATLTEPMDLCIELEIERNSGFCQKQAYTLLEGAYSTGAAFMPVQNANYTIHTFRNGNEKQEILFLEIWTNGGLTPKEALHQASRKLINLVIAFLRQEEENLEKEDKQDTCTLHVAPVTISDKWDKLRKKKTKLALKSIFIDQFEFSSKVYNCLKKANIHTLFDLLNNSQEDLMKIDHFRLEDGKHLFFIIEKYFEFDLPKDVFY</sequence>
<dbReference type="InterPro" id="IPR036603">
    <property type="entry name" value="RBP11-like"/>
</dbReference>
<dbReference type="CDD" id="cd06928">
    <property type="entry name" value="RNAP_alpha_NTD"/>
    <property type="match status" value="1"/>
</dbReference>
<dbReference type="InterPro" id="IPR036643">
    <property type="entry name" value="RNApol_insert_sf"/>
</dbReference>
<evidence type="ECO:0000256" key="3">
    <source>
        <dbReference type="ARBA" id="ARBA00012418"/>
    </source>
</evidence>
<evidence type="ECO:0000256" key="9">
    <source>
        <dbReference type="ARBA" id="ARBA00048552"/>
    </source>
</evidence>
<evidence type="ECO:0000256" key="7">
    <source>
        <dbReference type="ARBA" id="ARBA00023163"/>
    </source>
</evidence>
<dbReference type="RefSeq" id="YP_009477246.1">
    <property type="nucleotide sequence ID" value="NC_037460.1"/>
</dbReference>
<name>A0A2P1G9Y5_9LAMI</name>
<dbReference type="SUPFAM" id="SSF56553">
    <property type="entry name" value="Insert subdomain of RNA polymerase alpha subunit"/>
    <property type="match status" value="1"/>
</dbReference>
<dbReference type="GO" id="GO:0003677">
    <property type="term" value="F:DNA binding"/>
    <property type="evidence" value="ECO:0007669"/>
    <property type="project" value="InterPro"/>
</dbReference>
<accession>A0A2P1G9Y5</accession>
<evidence type="ECO:0000259" key="10">
    <source>
        <dbReference type="SMART" id="SM00662"/>
    </source>
</evidence>
<evidence type="ECO:0000256" key="4">
    <source>
        <dbReference type="ARBA" id="ARBA00022478"/>
    </source>
</evidence>
<keyword evidence="6" id="KW-0548">Nucleotidyltransferase</keyword>
<reference evidence="11" key="1">
    <citation type="journal article" date="2018" name="Mol. Phylogenet. Evol.">
        <title>Combining high-throughput sequencing and targeted loci data to infer the phylogeny of the "Adenocalymma-Neojobertia" clade (Bignonieae, Bignoniaceae).</title>
        <authorList>
            <person name="Fonseca L.H.M."/>
            <person name="Lohmann L.G."/>
        </authorList>
    </citation>
    <scope>NUCLEOTIDE SEQUENCE</scope>
</reference>
<comment type="similarity">
    <text evidence="2">Belongs to the RNA polymerase alpha chain family.</text>
</comment>
<evidence type="ECO:0000313" key="11">
    <source>
        <dbReference type="EMBL" id="AVM81764.1"/>
    </source>
</evidence>
<dbReference type="InterPro" id="IPR011260">
    <property type="entry name" value="RNAP_asu_C"/>
</dbReference>
<comment type="catalytic activity">
    <reaction evidence="9">
        <text>RNA(n) + a ribonucleoside 5'-triphosphate = RNA(n+1) + diphosphate</text>
        <dbReference type="Rhea" id="RHEA:21248"/>
        <dbReference type="Rhea" id="RHEA-COMP:14527"/>
        <dbReference type="Rhea" id="RHEA-COMP:17342"/>
        <dbReference type="ChEBI" id="CHEBI:33019"/>
        <dbReference type="ChEBI" id="CHEBI:61557"/>
        <dbReference type="ChEBI" id="CHEBI:140395"/>
        <dbReference type="EC" id="2.7.7.6"/>
    </reaction>
</comment>
<protein>
    <recommendedName>
        <fullName evidence="3">DNA-directed RNA polymerase</fullName>
        <ecNumber evidence="3">2.7.7.6</ecNumber>
    </recommendedName>
    <alternativeName>
        <fullName evidence="8">Plastid-encoded RNA polymerase subunit alpha</fullName>
    </alternativeName>
</protein>
<gene>
    <name evidence="11" type="primary">rpoA</name>
</gene>
<dbReference type="SUPFAM" id="SSF55257">
    <property type="entry name" value="RBP11-like subunits of RNA polymerase"/>
    <property type="match status" value="1"/>
</dbReference>
<dbReference type="EMBL" id="MG831874">
    <property type="protein sequence ID" value="AVM81764.1"/>
    <property type="molecule type" value="Genomic_DNA"/>
</dbReference>
<feature type="domain" description="DNA-directed RNA polymerase RpoA/D/Rpb3-type" evidence="10">
    <location>
        <begin position="29"/>
        <end position="235"/>
    </location>
</feature>
<evidence type="ECO:0000256" key="8">
    <source>
        <dbReference type="ARBA" id="ARBA00031776"/>
    </source>
</evidence>
<dbReference type="SUPFAM" id="SSF47789">
    <property type="entry name" value="C-terminal domain of RNA polymerase alpha subunit"/>
    <property type="match status" value="1"/>
</dbReference>
<organism evidence="11">
    <name type="scientific">Dolichandra cynanchoides</name>
    <dbReference type="NCBI Taxonomy" id="353977"/>
    <lineage>
        <taxon>Eukaryota</taxon>
        <taxon>Viridiplantae</taxon>
        <taxon>Streptophyta</taxon>
        <taxon>Embryophyta</taxon>
        <taxon>Tracheophyta</taxon>
        <taxon>Spermatophyta</taxon>
        <taxon>Magnoliopsida</taxon>
        <taxon>eudicotyledons</taxon>
        <taxon>Gunneridae</taxon>
        <taxon>Pentapetalae</taxon>
        <taxon>asterids</taxon>
        <taxon>lamiids</taxon>
        <taxon>Lamiales</taxon>
        <taxon>Bignoniaceae</taxon>
        <taxon>Bignonieae</taxon>
        <taxon>Dolichandra</taxon>
    </lineage>
</organism>
<dbReference type="Gene3D" id="2.170.120.12">
    <property type="entry name" value="DNA-directed RNA polymerase, insert domain"/>
    <property type="match status" value="1"/>
</dbReference>
<dbReference type="GO" id="GO:0046983">
    <property type="term" value="F:protein dimerization activity"/>
    <property type="evidence" value="ECO:0007669"/>
    <property type="project" value="InterPro"/>
</dbReference>
<dbReference type="Pfam" id="PF01193">
    <property type="entry name" value="RNA_pol_L"/>
    <property type="match status" value="1"/>
</dbReference>
<keyword evidence="7" id="KW-0804">Transcription</keyword>
<keyword evidence="11" id="KW-0934">Plastid</keyword>
<keyword evidence="4" id="KW-0240">DNA-directed RNA polymerase</keyword>